<dbReference type="InterPro" id="IPR057736">
    <property type="entry name" value="SAF_PseI/NeuA/NeuB"/>
</dbReference>
<dbReference type="SUPFAM" id="SSF51269">
    <property type="entry name" value="AFP III-like domain"/>
    <property type="match status" value="1"/>
</dbReference>
<sequence length="363" mass="40907">MKDQKHVFIIAEAGVNHNGSLDMAKKLIDAAARAGVDAVKFQTFKTEQMILPQAPKAVYQMQNTDLNKSQYEMIKKLELDQQMHYILKEYCLQRKIQFMSTPFDTESLDFLVNTLHIPRIKIASGEITNAPLLLQAARSQKNIILSTGMSTLGEIEEALGVLAFAYLEQKSQLKNPSRNAFKEAYYSEEAQNYLNQHVSLLHCTTEYPTPFHEANLRVLNTLSQCFHLETGYSDHTLGTALPLAAVSLGATIIEKHFTLDRNLPGPDHKASLEPEELTQMVQGIRQIEQALGYSYKKPAPSELKNKEIARKSIVAAKHIQKGELFTEENLTVKRPGKGISPLEYWNLLGEKASKSYVENEMIK</sequence>
<dbReference type="GO" id="GO:0016051">
    <property type="term" value="P:carbohydrate biosynthetic process"/>
    <property type="evidence" value="ECO:0007669"/>
    <property type="project" value="InterPro"/>
</dbReference>
<proteinExistence type="predicted"/>
<evidence type="ECO:0000313" key="2">
    <source>
        <dbReference type="EMBL" id="SDI30665.1"/>
    </source>
</evidence>
<dbReference type="GO" id="GO:0047444">
    <property type="term" value="F:N-acylneuraminate-9-phosphate synthase activity"/>
    <property type="evidence" value="ECO:0007669"/>
    <property type="project" value="TreeGrafter"/>
</dbReference>
<dbReference type="Pfam" id="PF08666">
    <property type="entry name" value="SAF"/>
    <property type="match status" value="1"/>
</dbReference>
<dbReference type="Gene3D" id="3.90.1210.10">
    <property type="entry name" value="Antifreeze-like/N-acetylneuraminic acid synthase C-terminal domain"/>
    <property type="match status" value="1"/>
</dbReference>
<dbReference type="InterPro" id="IPR013785">
    <property type="entry name" value="Aldolase_TIM"/>
</dbReference>
<gene>
    <name evidence="2" type="ORF">SAMN05216352_106201</name>
</gene>
<dbReference type="InterPro" id="IPR013132">
    <property type="entry name" value="PseI/NeuA/B-like_N"/>
</dbReference>
<dbReference type="Gene3D" id="3.20.20.70">
    <property type="entry name" value="Aldolase class I"/>
    <property type="match status" value="1"/>
</dbReference>
<dbReference type="AlphaFoldDB" id="A0A1G8JHH8"/>
<dbReference type="InterPro" id="IPR051690">
    <property type="entry name" value="PseI-like"/>
</dbReference>
<dbReference type="SUPFAM" id="SSF51569">
    <property type="entry name" value="Aldolase"/>
    <property type="match status" value="1"/>
</dbReference>
<dbReference type="InterPro" id="IPR036732">
    <property type="entry name" value="AFP_Neu5c_C_sf"/>
</dbReference>
<evidence type="ECO:0000259" key="1">
    <source>
        <dbReference type="PROSITE" id="PS50844"/>
    </source>
</evidence>
<evidence type="ECO:0000313" key="3">
    <source>
        <dbReference type="Proteomes" id="UP000199017"/>
    </source>
</evidence>
<dbReference type="Pfam" id="PF03102">
    <property type="entry name" value="NeuB"/>
    <property type="match status" value="1"/>
</dbReference>
<dbReference type="InterPro" id="IPR013974">
    <property type="entry name" value="SAF"/>
</dbReference>
<reference evidence="2 3" key="1">
    <citation type="submission" date="2016-10" db="EMBL/GenBank/DDBJ databases">
        <authorList>
            <person name="de Groot N.N."/>
        </authorList>
    </citation>
    <scope>NUCLEOTIDE SEQUENCE [LARGE SCALE GENOMIC DNA]</scope>
    <source>
        <strain evidence="3">P4B,CCM 7963,CECT 7998,DSM 25260,IBRC-M 10614,KCTC 13821</strain>
    </source>
</reference>
<dbReference type="STRING" id="930129.SAMN05216352_106201"/>
<feature type="domain" description="AFP-like" evidence="1">
    <location>
        <begin position="312"/>
        <end position="363"/>
    </location>
</feature>
<dbReference type="InterPro" id="IPR006190">
    <property type="entry name" value="SAF_AFP_Neu5Ac"/>
</dbReference>
<dbReference type="NCBIfam" id="TIGR03569">
    <property type="entry name" value="NeuB_NnaB"/>
    <property type="match status" value="1"/>
</dbReference>
<dbReference type="PANTHER" id="PTHR42966:SF1">
    <property type="entry name" value="SIALIC ACID SYNTHASE"/>
    <property type="match status" value="1"/>
</dbReference>
<dbReference type="CDD" id="cd11615">
    <property type="entry name" value="SAF_NeuB_like"/>
    <property type="match status" value="1"/>
</dbReference>
<dbReference type="RefSeq" id="WP_091585178.1">
    <property type="nucleotide sequence ID" value="NZ_FNDU01000006.1"/>
</dbReference>
<protein>
    <submittedName>
        <fullName evidence="2">N-acetylneuraminate synthase</fullName>
    </submittedName>
</protein>
<dbReference type="PROSITE" id="PS50844">
    <property type="entry name" value="AFP_LIKE"/>
    <property type="match status" value="1"/>
</dbReference>
<dbReference type="EMBL" id="FNDU01000006">
    <property type="protein sequence ID" value="SDI30665.1"/>
    <property type="molecule type" value="Genomic_DNA"/>
</dbReference>
<keyword evidence="3" id="KW-1185">Reference proteome</keyword>
<dbReference type="InterPro" id="IPR020007">
    <property type="entry name" value="NeuB/NeuA"/>
</dbReference>
<accession>A0A1G8JHH8</accession>
<organism evidence="2 3">
    <name type="scientific">Alteribacillus bidgolensis</name>
    <dbReference type="NCBI Taxonomy" id="930129"/>
    <lineage>
        <taxon>Bacteria</taxon>
        <taxon>Bacillati</taxon>
        <taxon>Bacillota</taxon>
        <taxon>Bacilli</taxon>
        <taxon>Bacillales</taxon>
        <taxon>Bacillaceae</taxon>
        <taxon>Alteribacillus</taxon>
    </lineage>
</organism>
<dbReference type="Proteomes" id="UP000199017">
    <property type="component" value="Unassembled WGS sequence"/>
</dbReference>
<dbReference type="PANTHER" id="PTHR42966">
    <property type="entry name" value="N-ACETYLNEURAMINATE SYNTHASE"/>
    <property type="match status" value="1"/>
</dbReference>
<dbReference type="OrthoDB" id="9814210at2"/>
<name>A0A1G8JHH8_9BACI</name>